<evidence type="ECO:0000313" key="5">
    <source>
        <dbReference type="Proteomes" id="UP000050867"/>
    </source>
</evidence>
<dbReference type="eggNOG" id="COG0388">
    <property type="taxonomic scope" value="Bacteria"/>
</dbReference>
<dbReference type="Gene3D" id="3.60.110.10">
    <property type="entry name" value="Carbon-nitrogen hydrolase"/>
    <property type="match status" value="1"/>
</dbReference>
<evidence type="ECO:0000313" key="4">
    <source>
        <dbReference type="EMBL" id="KRV49837.1"/>
    </source>
</evidence>
<dbReference type="CDD" id="cd07197">
    <property type="entry name" value="nitrilase"/>
    <property type="match status" value="1"/>
</dbReference>
<dbReference type="AlphaFoldDB" id="A0A0T6LUQ2"/>
<comment type="caution">
    <text evidence="4">The sequence shown here is derived from an EMBL/GenBank/DDBJ whole genome shotgun (WGS) entry which is preliminary data.</text>
</comment>
<comment type="similarity">
    <text evidence="1">Belongs to the carbon-nitrogen hydrolase superfamily. NIT1/NIT2 family.</text>
</comment>
<dbReference type="OrthoDB" id="4532287at2"/>
<dbReference type="EMBL" id="LLZU01000010">
    <property type="protein sequence ID" value="KRV49837.1"/>
    <property type="molecule type" value="Genomic_DNA"/>
</dbReference>
<organism evidence="4 5">
    <name type="scientific">Wenjunlia vitaminophila</name>
    <name type="common">Streptomyces vitaminophilus</name>
    <dbReference type="NCBI Taxonomy" id="76728"/>
    <lineage>
        <taxon>Bacteria</taxon>
        <taxon>Bacillati</taxon>
        <taxon>Actinomycetota</taxon>
        <taxon>Actinomycetes</taxon>
        <taxon>Kitasatosporales</taxon>
        <taxon>Streptomycetaceae</taxon>
        <taxon>Wenjunlia</taxon>
    </lineage>
</organism>
<dbReference type="RefSeq" id="WP_018386747.1">
    <property type="nucleotide sequence ID" value="NZ_LLZU01000010.1"/>
</dbReference>
<gene>
    <name evidence="4" type="ORF">AQ490_19320</name>
</gene>
<name>A0A0T6LUQ2_WENVI</name>
<dbReference type="Pfam" id="PF00795">
    <property type="entry name" value="CN_hydrolase"/>
    <property type="match status" value="1"/>
</dbReference>
<protein>
    <recommendedName>
        <fullName evidence="3">CN hydrolase domain-containing protein</fullName>
    </recommendedName>
</protein>
<dbReference type="InterPro" id="IPR003010">
    <property type="entry name" value="C-N_Hydrolase"/>
</dbReference>
<evidence type="ECO:0000256" key="2">
    <source>
        <dbReference type="SAM" id="MobiDB-lite"/>
    </source>
</evidence>
<evidence type="ECO:0000256" key="1">
    <source>
        <dbReference type="ARBA" id="ARBA00010613"/>
    </source>
</evidence>
<evidence type="ECO:0000259" key="3">
    <source>
        <dbReference type="PROSITE" id="PS50263"/>
    </source>
</evidence>
<dbReference type="PANTHER" id="PTHR23088">
    <property type="entry name" value="NITRILASE-RELATED"/>
    <property type="match status" value="1"/>
</dbReference>
<dbReference type="STRING" id="76728.AQ490_19320"/>
<dbReference type="PANTHER" id="PTHR23088:SF27">
    <property type="entry name" value="DEAMINATED GLUTATHIONE AMIDASE"/>
    <property type="match status" value="1"/>
</dbReference>
<reference evidence="4 5" key="1">
    <citation type="submission" date="2015-10" db="EMBL/GenBank/DDBJ databases">
        <title>Draft genome sequence of pyrrolomycin-producing Streptomyces vitaminophilus.</title>
        <authorList>
            <person name="Graham D.E."/>
            <person name="Mahan K.M."/>
            <person name="Klingeman D.M."/>
            <person name="Hettich R.L."/>
            <person name="Parry R.J."/>
        </authorList>
    </citation>
    <scope>NUCLEOTIDE SEQUENCE [LARGE SCALE GENOMIC DNA]</scope>
    <source>
        <strain evidence="4 5">ATCC 31673</strain>
    </source>
</reference>
<keyword evidence="5" id="KW-1185">Reference proteome</keyword>
<feature type="domain" description="CN hydrolase" evidence="3">
    <location>
        <begin position="3"/>
        <end position="270"/>
    </location>
</feature>
<sequence length="314" mass="32660">MGLRIALGQAASVPGDLTTNVATAVRLVTEAARAGARLLALPELFACGYDPAAIAAGRPGYVLDAPAADGRWPAGSVLAPLAEAADRHGMWVLLGAALVTADDPVGGEPGGTDHLPDRRGTPARPQNAVLVFDPTGRIRGRYAKAHLWGPERTAFTPGAELVMVEDGGVSVGIGICYDAGFPELTRAYARAGAHAVLFSSAFAEGPTAYRYHVYHPARAVENTVYTLAVNAVGDLAGDHYFGCSSAWHPDGRPLVTHPGGTGVVVADIVPEEVDRVRGALRYLAELRTDMFAPGPPAPLTRIRTTAVTMTGAAQ</sequence>
<accession>A0A0T6LUQ2</accession>
<dbReference type="InterPro" id="IPR036526">
    <property type="entry name" value="C-N_Hydrolase_sf"/>
</dbReference>
<dbReference type="PROSITE" id="PS50263">
    <property type="entry name" value="CN_HYDROLASE"/>
    <property type="match status" value="1"/>
</dbReference>
<proteinExistence type="inferred from homology"/>
<dbReference type="Proteomes" id="UP000050867">
    <property type="component" value="Unassembled WGS sequence"/>
</dbReference>
<feature type="region of interest" description="Disordered" evidence="2">
    <location>
        <begin position="104"/>
        <end position="124"/>
    </location>
</feature>
<dbReference type="SUPFAM" id="SSF56317">
    <property type="entry name" value="Carbon-nitrogen hydrolase"/>
    <property type="match status" value="1"/>
</dbReference>